<name>A0A427V399_9ENTR</name>
<comment type="caution">
    <text evidence="4">The sequence shown here is derived from an EMBL/GenBank/DDBJ whole genome shotgun (WGS) entry which is preliminary data.</text>
</comment>
<dbReference type="Proteomes" id="UP001187066">
    <property type="component" value="Unassembled WGS sequence"/>
</dbReference>
<dbReference type="Pfam" id="PF00834">
    <property type="entry name" value="Ribul_P_3_epim"/>
    <property type="match status" value="1"/>
</dbReference>
<dbReference type="GO" id="GO:0016857">
    <property type="term" value="F:racemase and epimerase activity, acting on carbohydrates and derivatives"/>
    <property type="evidence" value="ECO:0007669"/>
    <property type="project" value="InterPro"/>
</dbReference>
<dbReference type="GO" id="GO:0046872">
    <property type="term" value="F:metal ion binding"/>
    <property type="evidence" value="ECO:0007669"/>
    <property type="project" value="UniProtKB-KW"/>
</dbReference>
<dbReference type="InterPro" id="IPR000056">
    <property type="entry name" value="Ribul_P_3_epim-like"/>
</dbReference>
<evidence type="ECO:0000313" key="4">
    <source>
        <dbReference type="EMBL" id="RSE27237.1"/>
    </source>
</evidence>
<protein>
    <submittedName>
        <fullName evidence="4">Epimerase</fullName>
        <ecNumber evidence="4">5.1.3.-</ecNumber>
    </submittedName>
</protein>
<reference evidence="4 5" key="1">
    <citation type="submission" date="2018-10" db="EMBL/GenBank/DDBJ databases">
        <title>Transmission dynamics of multidrug resistant bacteria on intensive care unit surfaces.</title>
        <authorList>
            <person name="D'Souza A.W."/>
            <person name="Potter R.F."/>
            <person name="Wallace M."/>
            <person name="Shupe A."/>
            <person name="Patel S."/>
            <person name="Sun S."/>
            <person name="Gul D."/>
            <person name="Kwon J.H."/>
            <person name="Andleeb S."/>
            <person name="Burnham C.-A.D."/>
            <person name="Dantas G."/>
        </authorList>
    </citation>
    <scope>NUCLEOTIDE SEQUENCE [LARGE SCALE GENOMIC DNA]</scope>
    <source>
        <strain evidence="4 5">AS_373</strain>
    </source>
</reference>
<dbReference type="InterPro" id="IPR011060">
    <property type="entry name" value="RibuloseP-bd_barrel"/>
</dbReference>
<dbReference type="Proteomes" id="UP000275331">
    <property type="component" value="Unassembled WGS sequence"/>
</dbReference>
<evidence type="ECO:0000313" key="6">
    <source>
        <dbReference type="Proteomes" id="UP001187066"/>
    </source>
</evidence>
<evidence type="ECO:0000313" key="5">
    <source>
        <dbReference type="Proteomes" id="UP000275331"/>
    </source>
</evidence>
<dbReference type="InterPro" id="IPR013785">
    <property type="entry name" value="Aldolase_TIM"/>
</dbReference>
<accession>A0A427V399</accession>
<dbReference type="Gene3D" id="3.20.20.70">
    <property type="entry name" value="Aldolase class I"/>
    <property type="match status" value="1"/>
</dbReference>
<keyword evidence="6" id="KW-1185">Reference proteome</keyword>
<dbReference type="PANTHER" id="PTHR11749">
    <property type="entry name" value="RIBULOSE-5-PHOSPHATE-3-EPIMERASE"/>
    <property type="match status" value="1"/>
</dbReference>
<reference evidence="3 6" key="2">
    <citation type="submission" date="2023-10" db="EMBL/GenBank/DDBJ databases">
        <authorList>
            <person name="Dale J."/>
        </authorList>
    </citation>
    <scope>NUCLEOTIDE SEQUENCE [LARGE SCALE GENOMIC DNA]</scope>
    <source>
        <strain evidence="3 6">2023EL-00970</strain>
    </source>
</reference>
<evidence type="ECO:0000256" key="1">
    <source>
        <dbReference type="ARBA" id="ARBA00022723"/>
    </source>
</evidence>
<dbReference type="GO" id="GO:0005975">
    <property type="term" value="P:carbohydrate metabolic process"/>
    <property type="evidence" value="ECO:0007669"/>
    <property type="project" value="InterPro"/>
</dbReference>
<keyword evidence="2 4" id="KW-0413">Isomerase</keyword>
<dbReference type="SUPFAM" id="SSF51366">
    <property type="entry name" value="Ribulose-phoshate binding barrel"/>
    <property type="match status" value="1"/>
</dbReference>
<organism evidence="4 5">
    <name type="scientific">Atlantibacter subterraneus</name>
    <dbReference type="NCBI Taxonomy" id="255519"/>
    <lineage>
        <taxon>Bacteria</taxon>
        <taxon>Pseudomonadati</taxon>
        <taxon>Pseudomonadota</taxon>
        <taxon>Gammaproteobacteria</taxon>
        <taxon>Enterobacterales</taxon>
        <taxon>Enterobacteriaceae</taxon>
        <taxon>Atlantibacter</taxon>
    </lineage>
</organism>
<proteinExistence type="predicted"/>
<keyword evidence="1" id="KW-0479">Metal-binding</keyword>
<dbReference type="AlphaFoldDB" id="A0A427V399"/>
<dbReference type="EMBL" id="RHXB01000004">
    <property type="protein sequence ID" value="RSE27237.1"/>
    <property type="molecule type" value="Genomic_DNA"/>
</dbReference>
<gene>
    <name evidence="4" type="ORF">EGT71_07945</name>
    <name evidence="3" type="ORF">R4P48_11015</name>
</gene>
<dbReference type="RefSeq" id="WP_125293117.1">
    <property type="nucleotide sequence ID" value="NZ_DAIRID010000026.1"/>
</dbReference>
<sequence>MILHPSLASADPLRLHQALSQFDHAPIGSWHLDIEDTSFISNITFGLKTVRSVFEATQHPLSFHLMVANPWPWFRALSPFTPGWIFVHAEALANPAEALTAIRETGARAGLAFNPATPLEPYCYLRDALDACLVMTSEPDGHGQCFNPTLIDKVAACARYFPDAECWADGGIAETAGQQLKLAGAEHLVLGRALFASDNPATTLESFRSALNG</sequence>
<evidence type="ECO:0000313" key="3">
    <source>
        <dbReference type="EMBL" id="MDV7023206.1"/>
    </source>
</evidence>
<dbReference type="EC" id="5.1.3.-" evidence="4"/>
<evidence type="ECO:0000256" key="2">
    <source>
        <dbReference type="ARBA" id="ARBA00023235"/>
    </source>
</evidence>
<dbReference type="CDD" id="cd00429">
    <property type="entry name" value="RPE"/>
    <property type="match status" value="1"/>
</dbReference>
<dbReference type="EMBL" id="JAWLOF010000006">
    <property type="protein sequence ID" value="MDV7023206.1"/>
    <property type="molecule type" value="Genomic_DNA"/>
</dbReference>
<dbReference type="OrthoDB" id="1645589at2"/>